<feature type="region of interest" description="Disordered" evidence="1">
    <location>
        <begin position="40"/>
        <end position="61"/>
    </location>
</feature>
<organism evidence="2 3">
    <name type="scientific">Arthrobacter phage Sonali</name>
    <dbReference type="NCBI Taxonomy" id="2510495"/>
    <lineage>
        <taxon>Viruses</taxon>
        <taxon>Duplodnaviria</taxon>
        <taxon>Heunggongvirae</taxon>
        <taxon>Uroviricota</taxon>
        <taxon>Caudoviricetes</taxon>
        <taxon>Sonalivirus</taxon>
        <taxon>Sonalivirus sonali</taxon>
    </lineage>
</organism>
<keyword evidence="3" id="KW-1185">Reference proteome</keyword>
<proteinExistence type="predicted"/>
<sequence length="76" mass="8511">MSLQATITITLELTPEQDLSRVQAKVGDITEAVEELILDRFTPDNSPHQSEEPPYRFDRTPGPYVKSLKIGELANV</sequence>
<protein>
    <submittedName>
        <fullName evidence="2">Uncharacterized protein</fullName>
    </submittedName>
</protein>
<reference evidence="2 3" key="1">
    <citation type="submission" date="2019-01" db="EMBL/GenBank/DDBJ databases">
        <authorList>
            <person name="Adair T.L."/>
            <person name="Lucas L.G."/>
            <person name="Young A.M."/>
            <person name="Antrich S.C."/>
            <person name="Baird A.G."/>
            <person name="Dunn E.L."/>
            <person name="Fernandes B.I."/>
            <person name="Fraley E.G."/>
            <person name="Ghanem A.X."/>
            <person name="Gilbert M.G."/>
            <person name="Morris T.B."/>
            <person name="Nortch B.D."/>
            <person name="Overcash M.E."/>
            <person name="Pavleszek K.E."/>
            <person name="Pellegrini L.I.O."/>
            <person name="Pham L.T."/>
            <person name="Rule L.S."/>
            <person name="Schultz E.M."/>
            <person name="Smith J."/>
            <person name="Thong B.J."/>
            <person name="Turner H.A."/>
            <person name="Walker G."/>
            <person name="Whitaker Z.J."/>
            <person name="Wilsey R.N."/>
            <person name="Yanney R.L."/>
            <person name="Klyczek K."/>
            <person name="Garlena R.A."/>
            <person name="Russell D.A."/>
            <person name="Pope W.H."/>
            <person name="Jacobs-Sera D."/>
            <person name="Hatfull G.F."/>
        </authorList>
    </citation>
    <scope>NUCLEOTIDE SEQUENCE [LARGE SCALE GENOMIC DNA]</scope>
</reference>
<dbReference type="GeneID" id="55011152"/>
<dbReference type="Proteomes" id="UP000289206">
    <property type="component" value="Segment"/>
</dbReference>
<gene>
    <name evidence="2" type="primary">61</name>
    <name evidence="2" type="ORF">SEA_SONALI_61</name>
</gene>
<feature type="compositionally biased region" description="Basic and acidic residues" evidence="1">
    <location>
        <begin position="49"/>
        <end position="59"/>
    </location>
</feature>
<evidence type="ECO:0000256" key="1">
    <source>
        <dbReference type="SAM" id="MobiDB-lite"/>
    </source>
</evidence>
<dbReference type="EMBL" id="MK411746">
    <property type="protein sequence ID" value="QAY16173.1"/>
    <property type="molecule type" value="Genomic_DNA"/>
</dbReference>
<name>A0A411CR05_9CAUD</name>
<dbReference type="RefSeq" id="YP_009819734.1">
    <property type="nucleotide sequence ID" value="NC_048152.1"/>
</dbReference>
<evidence type="ECO:0000313" key="3">
    <source>
        <dbReference type="Proteomes" id="UP000289206"/>
    </source>
</evidence>
<accession>A0A411CR05</accession>
<evidence type="ECO:0000313" key="2">
    <source>
        <dbReference type="EMBL" id="QAY16173.1"/>
    </source>
</evidence>
<dbReference type="KEGG" id="vg:55011152"/>